<dbReference type="GO" id="GO:0003677">
    <property type="term" value="F:DNA binding"/>
    <property type="evidence" value="ECO:0007669"/>
    <property type="project" value="UniProtKB-KW"/>
</dbReference>
<proteinExistence type="inferred from homology"/>
<organism evidence="6 7">
    <name type="scientific">Pantoea brenneri</name>
    <dbReference type="NCBI Taxonomy" id="472694"/>
    <lineage>
        <taxon>Bacteria</taxon>
        <taxon>Pseudomonadati</taxon>
        <taxon>Pseudomonadota</taxon>
        <taxon>Gammaproteobacteria</taxon>
        <taxon>Enterobacterales</taxon>
        <taxon>Erwiniaceae</taxon>
        <taxon>Pantoea</taxon>
    </lineage>
</organism>
<dbReference type="PANTHER" id="PTHR30346:SF0">
    <property type="entry name" value="HCA OPERON TRANSCRIPTIONAL ACTIVATOR HCAR"/>
    <property type="match status" value="1"/>
</dbReference>
<evidence type="ECO:0000256" key="4">
    <source>
        <dbReference type="ARBA" id="ARBA00023163"/>
    </source>
</evidence>
<evidence type="ECO:0000256" key="1">
    <source>
        <dbReference type="ARBA" id="ARBA00009437"/>
    </source>
</evidence>
<evidence type="ECO:0000313" key="7">
    <source>
        <dbReference type="Proteomes" id="UP000433737"/>
    </source>
</evidence>
<keyword evidence="4" id="KW-0804">Transcription</keyword>
<dbReference type="Pfam" id="PF00126">
    <property type="entry name" value="HTH_1"/>
    <property type="match status" value="1"/>
</dbReference>
<dbReference type="InterPro" id="IPR005119">
    <property type="entry name" value="LysR_subst-bd"/>
</dbReference>
<feature type="domain" description="HTH lysR-type" evidence="5">
    <location>
        <begin position="27"/>
        <end position="84"/>
    </location>
</feature>
<dbReference type="GO" id="GO:0003700">
    <property type="term" value="F:DNA-binding transcription factor activity"/>
    <property type="evidence" value="ECO:0007669"/>
    <property type="project" value="InterPro"/>
</dbReference>
<dbReference type="GO" id="GO:0032993">
    <property type="term" value="C:protein-DNA complex"/>
    <property type="evidence" value="ECO:0007669"/>
    <property type="project" value="TreeGrafter"/>
</dbReference>
<dbReference type="Gene3D" id="1.10.10.10">
    <property type="entry name" value="Winged helix-like DNA-binding domain superfamily/Winged helix DNA-binding domain"/>
    <property type="match status" value="1"/>
</dbReference>
<evidence type="ECO:0000256" key="3">
    <source>
        <dbReference type="ARBA" id="ARBA00023125"/>
    </source>
</evidence>
<dbReference type="PROSITE" id="PS50931">
    <property type="entry name" value="HTH_LYSR"/>
    <property type="match status" value="1"/>
</dbReference>
<comment type="similarity">
    <text evidence="1">Belongs to the LysR transcriptional regulatory family.</text>
</comment>
<dbReference type="Gene3D" id="3.40.190.290">
    <property type="match status" value="1"/>
</dbReference>
<dbReference type="InterPro" id="IPR036388">
    <property type="entry name" value="WH-like_DNA-bd_sf"/>
</dbReference>
<dbReference type="InterPro" id="IPR036390">
    <property type="entry name" value="WH_DNA-bd_sf"/>
</dbReference>
<dbReference type="AlphaFoldDB" id="A0AAX3J3V7"/>
<keyword evidence="3" id="KW-0238">DNA-binding</keyword>
<dbReference type="Pfam" id="PF03466">
    <property type="entry name" value="LysR_substrate"/>
    <property type="match status" value="1"/>
</dbReference>
<dbReference type="Proteomes" id="UP000433737">
    <property type="component" value="Unassembled WGS sequence"/>
</dbReference>
<evidence type="ECO:0000259" key="5">
    <source>
        <dbReference type="PROSITE" id="PS50931"/>
    </source>
</evidence>
<name>A0AAX3J3V7_9GAMM</name>
<comment type="caution">
    <text evidence="6">The sequence shown here is derived from an EMBL/GenBank/DDBJ whole genome shotgun (WGS) entry which is preliminary data.</text>
</comment>
<dbReference type="PANTHER" id="PTHR30346">
    <property type="entry name" value="TRANSCRIPTIONAL DUAL REGULATOR HCAR-RELATED"/>
    <property type="match status" value="1"/>
</dbReference>
<dbReference type="SUPFAM" id="SSF46785">
    <property type="entry name" value="Winged helix' DNA-binding domain"/>
    <property type="match status" value="1"/>
</dbReference>
<reference evidence="6 7" key="1">
    <citation type="submission" date="2019-10" db="EMBL/GenBank/DDBJ databases">
        <authorList>
            <person name="Karimi E."/>
        </authorList>
    </citation>
    <scope>NUCLEOTIDE SEQUENCE [LARGE SCALE GENOMIC DNA]</scope>
    <source>
        <strain evidence="6">Pantoea sp. 111</strain>
    </source>
</reference>
<keyword evidence="2" id="KW-0805">Transcription regulation</keyword>
<evidence type="ECO:0000256" key="2">
    <source>
        <dbReference type="ARBA" id="ARBA00023015"/>
    </source>
</evidence>
<gene>
    <name evidence="6" type="primary">mauR</name>
    <name evidence="6" type="ORF">PANT111_120201</name>
</gene>
<protein>
    <submittedName>
        <fullName evidence="6">Malonate utilization transcriptional regulator</fullName>
    </submittedName>
</protein>
<dbReference type="EMBL" id="CABWMH010000004">
    <property type="protein sequence ID" value="VXB19152.1"/>
    <property type="molecule type" value="Genomic_DNA"/>
</dbReference>
<evidence type="ECO:0000313" key="6">
    <source>
        <dbReference type="EMBL" id="VXB19152.1"/>
    </source>
</evidence>
<sequence length="329" mass="36680">MQPGLHAFHLLTRQAEQTMSDNINHEITFRKLSVFMMFMTKGNIARTAEALELSSVSVHRALHTLEEGIDCPLFIHKGRNLVPLPAAWTLLEYCRDVTALMGKGIEEARLVAGVGCGRLRIGTLYSLTLETIPRLIMGMKLRRPTLELDLTMGSNQMLLNMLEDDALDAILIATNNGEFSDSLFDVVPLFYDDIFLAAPAGETLDLSRPADLRDYADRDFVSLAEGFATYAGFQEAFQVAGFEPRVVTKVNDIFSMVSLVQAGMGLALIPGRMKKVYENNIQLVSLAEPYQMRQQISIVYSHRRERDQELLALAAEGRMYARGLTDSAV</sequence>
<dbReference type="InterPro" id="IPR000847">
    <property type="entry name" value="LysR_HTH_N"/>
</dbReference>
<dbReference type="SUPFAM" id="SSF53850">
    <property type="entry name" value="Periplasmic binding protein-like II"/>
    <property type="match status" value="1"/>
</dbReference>
<accession>A0AAX3J3V7</accession>